<dbReference type="InterPro" id="IPR036318">
    <property type="entry name" value="FAD-bd_PCMH-like_sf"/>
</dbReference>
<dbReference type="InterPro" id="IPR051264">
    <property type="entry name" value="FAD-oxidored/transferase_4"/>
</dbReference>
<proteinExistence type="predicted"/>
<evidence type="ECO:0000256" key="5">
    <source>
        <dbReference type="SAM" id="MobiDB-lite"/>
    </source>
</evidence>
<feature type="compositionally biased region" description="Basic and acidic residues" evidence="5">
    <location>
        <begin position="585"/>
        <end position="596"/>
    </location>
</feature>
<feature type="chain" id="PRO_5005190936" description="FAD-binding PCMH-type domain-containing protein" evidence="6">
    <location>
        <begin position="19"/>
        <end position="633"/>
    </location>
</feature>
<organism evidence="8">
    <name type="scientific">Chromera velia CCMP2878</name>
    <dbReference type="NCBI Taxonomy" id="1169474"/>
    <lineage>
        <taxon>Eukaryota</taxon>
        <taxon>Sar</taxon>
        <taxon>Alveolata</taxon>
        <taxon>Colpodellida</taxon>
        <taxon>Chromeraceae</taxon>
        <taxon>Chromera</taxon>
    </lineage>
</organism>
<feature type="signal peptide" evidence="6">
    <location>
        <begin position="1"/>
        <end position="18"/>
    </location>
</feature>
<dbReference type="Gene3D" id="3.30.465.10">
    <property type="match status" value="1"/>
</dbReference>
<dbReference type="Gene3D" id="3.30.43.10">
    <property type="entry name" value="Uridine Diphospho-n-acetylenolpyruvylglucosamine Reductase, domain 2"/>
    <property type="match status" value="2"/>
</dbReference>
<dbReference type="GO" id="GO:0071949">
    <property type="term" value="F:FAD binding"/>
    <property type="evidence" value="ECO:0007669"/>
    <property type="project" value="InterPro"/>
</dbReference>
<gene>
    <name evidence="8" type="ORF">Cvel_24584</name>
</gene>
<evidence type="ECO:0000259" key="7">
    <source>
        <dbReference type="PROSITE" id="PS51387"/>
    </source>
</evidence>
<dbReference type="VEuPathDB" id="CryptoDB:Cvel_24584"/>
<dbReference type="PANTHER" id="PTHR43716">
    <property type="entry name" value="D-2-HYDROXYGLUTARATE DEHYDROGENASE, MITOCHONDRIAL"/>
    <property type="match status" value="1"/>
</dbReference>
<dbReference type="GO" id="GO:0022904">
    <property type="term" value="P:respiratory electron transport chain"/>
    <property type="evidence" value="ECO:0007669"/>
    <property type="project" value="TreeGrafter"/>
</dbReference>
<name>A0A0G4H3Q1_9ALVE</name>
<comment type="cofactor">
    <cofactor evidence="1">
        <name>FAD</name>
        <dbReference type="ChEBI" id="CHEBI:57692"/>
    </cofactor>
</comment>
<dbReference type="EMBL" id="CDMZ01001849">
    <property type="protein sequence ID" value="CEM38356.1"/>
    <property type="molecule type" value="Genomic_DNA"/>
</dbReference>
<keyword evidence="2" id="KW-0285">Flavoprotein</keyword>
<feature type="domain" description="FAD-binding PCMH-type" evidence="7">
    <location>
        <begin position="105"/>
        <end position="309"/>
    </location>
</feature>
<dbReference type="InterPro" id="IPR015409">
    <property type="entry name" value="Lactate_DH_C"/>
</dbReference>
<dbReference type="InterPro" id="IPR016166">
    <property type="entry name" value="FAD-bd_PCMH"/>
</dbReference>
<accession>A0A0G4H3Q1</accession>
<keyword evidence="4" id="KW-0560">Oxidoreductase</keyword>
<dbReference type="SUPFAM" id="SSF55103">
    <property type="entry name" value="FAD-linked oxidases, C-terminal domain"/>
    <property type="match status" value="1"/>
</dbReference>
<keyword evidence="6" id="KW-0732">Signal</keyword>
<evidence type="ECO:0000256" key="2">
    <source>
        <dbReference type="ARBA" id="ARBA00022630"/>
    </source>
</evidence>
<dbReference type="AlphaFoldDB" id="A0A0G4H3Q1"/>
<dbReference type="GO" id="GO:0055085">
    <property type="term" value="P:transmembrane transport"/>
    <property type="evidence" value="ECO:0007669"/>
    <property type="project" value="InterPro"/>
</dbReference>
<dbReference type="InterPro" id="IPR016164">
    <property type="entry name" value="FAD-linked_Oxase-like_C"/>
</dbReference>
<feature type="region of interest" description="Disordered" evidence="5">
    <location>
        <begin position="585"/>
        <end position="605"/>
    </location>
</feature>
<dbReference type="GO" id="GO:0016491">
    <property type="term" value="F:oxidoreductase activity"/>
    <property type="evidence" value="ECO:0007669"/>
    <property type="project" value="UniProtKB-KW"/>
</dbReference>
<sequence>MCNCATLVVALVLAVVFCKDSTNAFAKPRRLPAAFLLRHLNHDGRKRHLKTEVRTAGPSLLHALSTAPSPLSTKASQSLLANELRGIVGADSVEENVQMRGYRGGKGTADILSKPSTLTEAAVALSACAKAGVAVLLQGANTGLTGGSVPNGETDERMRVVLNLRRLSESAQVDGGQRVLCHAGMGITSLAKVRKGPAFTERALYCAVESDFTVRVVNSLGIEGIPDGEWQLEEGGLEVIEKVEDIAGRSFQTDPGCRLLASDTTYGRRLAHLDGELSRYNADTRGPRFSRSEGKVLILASVHDTFPEPLSARTLWVSVDSLSRAHALKDHLLGAERAVQKKSGGRLKMPKETPLLLPSSIEYMNADTVDTTDEVARFSLQVINQLGLYNDALRQLFGVKAWFESLPFPGALQLPNKILSFISPLFPPPLASEVEDLRKSFSHHLLIDLGDYGHKEDEQLQDRILSFVEEENAKAEEEGRGPAAGIYESVSSDESKQLAIFRFVAAAAFQMWADVQGACTLSLDYALPKNEEAEPPLPVKALRRLRYAHYGCNVVHDDIAFPASAEKDIKKIKAEIRKTVEEMGGRLPSEHGHGTEYEAPPDTQARWRDLDPTNTFLPGLGGLPKTPFYRGTA</sequence>
<evidence type="ECO:0000313" key="8">
    <source>
        <dbReference type="EMBL" id="CEM38356.1"/>
    </source>
</evidence>
<dbReference type="PROSITE" id="PS51387">
    <property type="entry name" value="FAD_PCMH"/>
    <property type="match status" value="1"/>
</dbReference>
<dbReference type="InterPro" id="IPR016167">
    <property type="entry name" value="FAD-bd_PCMH_sub1"/>
</dbReference>
<keyword evidence="3" id="KW-0274">FAD</keyword>
<dbReference type="InterPro" id="IPR016169">
    <property type="entry name" value="FAD-bd_PCMH_sub2"/>
</dbReference>
<evidence type="ECO:0000256" key="6">
    <source>
        <dbReference type="SAM" id="SignalP"/>
    </source>
</evidence>
<dbReference type="Pfam" id="PF09330">
    <property type="entry name" value="Lact-deh-memb"/>
    <property type="match status" value="1"/>
</dbReference>
<protein>
    <recommendedName>
        <fullName evidence="7">FAD-binding PCMH-type domain-containing protein</fullName>
    </recommendedName>
</protein>
<evidence type="ECO:0000256" key="3">
    <source>
        <dbReference type="ARBA" id="ARBA00022827"/>
    </source>
</evidence>
<evidence type="ECO:0000256" key="4">
    <source>
        <dbReference type="ARBA" id="ARBA00023002"/>
    </source>
</evidence>
<evidence type="ECO:0000256" key="1">
    <source>
        <dbReference type="ARBA" id="ARBA00001974"/>
    </source>
</evidence>
<dbReference type="PANTHER" id="PTHR43716:SF1">
    <property type="entry name" value="D-2-HYDROXYGLUTARATE DEHYDROGENASE, MITOCHONDRIAL"/>
    <property type="match status" value="1"/>
</dbReference>
<reference evidence="8" key="1">
    <citation type="submission" date="2014-11" db="EMBL/GenBank/DDBJ databases">
        <authorList>
            <person name="Otto D Thomas"/>
            <person name="Naeem Raeece"/>
        </authorList>
    </citation>
    <scope>NUCLEOTIDE SEQUENCE</scope>
</reference>
<dbReference type="SUPFAM" id="SSF56176">
    <property type="entry name" value="FAD-binding/transporter-associated domain-like"/>
    <property type="match status" value="1"/>
</dbReference>